<organism evidence="2">
    <name type="scientific">viral metagenome</name>
    <dbReference type="NCBI Taxonomy" id="1070528"/>
    <lineage>
        <taxon>unclassified sequences</taxon>
        <taxon>metagenomes</taxon>
        <taxon>organismal metagenomes</taxon>
    </lineage>
</organism>
<evidence type="ECO:0000313" key="1">
    <source>
        <dbReference type="EMBL" id="QJA70513.1"/>
    </source>
</evidence>
<name>A0A6M3KV63_9ZZZZ</name>
<gene>
    <name evidence="1" type="ORF">MM415A03682_0004</name>
    <name evidence="2" type="ORF">MM415B02156_0014</name>
</gene>
<reference evidence="2" key="1">
    <citation type="submission" date="2020-03" db="EMBL/GenBank/DDBJ databases">
        <title>The deep terrestrial virosphere.</title>
        <authorList>
            <person name="Holmfeldt K."/>
            <person name="Nilsson E."/>
            <person name="Simone D."/>
            <person name="Lopez-Fernandez M."/>
            <person name="Wu X."/>
            <person name="de Brujin I."/>
            <person name="Lundin D."/>
            <person name="Andersson A."/>
            <person name="Bertilsson S."/>
            <person name="Dopson M."/>
        </authorList>
    </citation>
    <scope>NUCLEOTIDE SEQUENCE</scope>
    <source>
        <strain evidence="1">MM415A03682</strain>
        <strain evidence="2">MM415B02156</strain>
    </source>
</reference>
<proteinExistence type="predicted"/>
<dbReference type="EMBL" id="MT141799">
    <property type="protein sequence ID" value="QJA70513.1"/>
    <property type="molecule type" value="Genomic_DNA"/>
</dbReference>
<evidence type="ECO:0000313" key="2">
    <source>
        <dbReference type="EMBL" id="QJA85966.1"/>
    </source>
</evidence>
<dbReference type="AlphaFoldDB" id="A0A6M3KV63"/>
<sequence>MCFSSVFNIFRGGNPSGNISSPRDCPLNIEPSLEPGIYLSTVQNTNSMEPLIDVGHTMILSALPEHLAAVKVGSVVVWQLTGNPNSTIHSIIDKTDDNLAFRTQGLNVNRPDQWISRDNIKAVALGVLWTPQRDGFVPVEGD</sequence>
<protein>
    <submittedName>
        <fullName evidence="2">Putative peptidase</fullName>
    </submittedName>
</protein>
<dbReference type="EMBL" id="MT142606">
    <property type="protein sequence ID" value="QJA85966.1"/>
    <property type="molecule type" value="Genomic_DNA"/>
</dbReference>
<accession>A0A6M3KV63</accession>